<gene>
    <name evidence="4" type="ORF">ACFQ4A_12245</name>
</gene>
<dbReference type="PROSITE" id="PS01161">
    <property type="entry name" value="GLC_GALNAC_ISOMERASE"/>
    <property type="match status" value="1"/>
</dbReference>
<dbReference type="InterPro" id="IPR004547">
    <property type="entry name" value="Glucosamine6P_isomerase"/>
</dbReference>
<evidence type="ECO:0000256" key="2">
    <source>
        <dbReference type="ARBA" id="ARBA00023277"/>
    </source>
</evidence>
<evidence type="ECO:0000313" key="5">
    <source>
        <dbReference type="Proteomes" id="UP001597178"/>
    </source>
</evidence>
<evidence type="ECO:0000256" key="1">
    <source>
        <dbReference type="ARBA" id="ARBA00022801"/>
    </source>
</evidence>
<dbReference type="Gene3D" id="3.40.50.1360">
    <property type="match status" value="1"/>
</dbReference>
<evidence type="ECO:0000313" key="4">
    <source>
        <dbReference type="EMBL" id="MFD1362428.1"/>
    </source>
</evidence>
<sequence length="243" mass="26750">MAKTRFVETHEELSVLAAEKIFSCIQQKPDAVVCLAGGDTPLRTFDIFIEKTKHHSVDLSKITFVGLDEWIGLDGFDKGSCRNTLDEYLFSPLNVKENQIIFFDGKAESTEGECNRIRNAINRLGGLDFILLGIGENGHLGFNEPDVPVDELVHIVTLDNITRESARKYFSSPVNVSKGITLGMKLILSTKEIVTIASGESKAPIVDQIINGPVTHKVPASLLNNLEIAEFIFDKTAASKNFV</sequence>
<dbReference type="RefSeq" id="WP_382400968.1">
    <property type="nucleotide sequence ID" value="NZ_JBHTNH010000026.1"/>
</dbReference>
<comment type="caution">
    <text evidence="4">The sequence shown here is derived from an EMBL/GenBank/DDBJ whole genome shotgun (WGS) entry which is preliminary data.</text>
</comment>
<dbReference type="PANTHER" id="PTHR11280:SF5">
    <property type="entry name" value="GLUCOSAMINE-6-PHOSPHATE ISOMERASE"/>
    <property type="match status" value="1"/>
</dbReference>
<dbReference type="CDD" id="cd01399">
    <property type="entry name" value="GlcN6P_deaminase"/>
    <property type="match status" value="1"/>
</dbReference>
<proteinExistence type="predicted"/>
<dbReference type="InterPro" id="IPR006148">
    <property type="entry name" value="Glc/Gal-6P_isomerase"/>
</dbReference>
<dbReference type="Proteomes" id="UP001597178">
    <property type="component" value="Unassembled WGS sequence"/>
</dbReference>
<name>A0ABW3ZX51_9BACI</name>
<dbReference type="InterPro" id="IPR037171">
    <property type="entry name" value="NagB/RpiA_transferase-like"/>
</dbReference>
<keyword evidence="1" id="KW-0378">Hydrolase</keyword>
<dbReference type="InterPro" id="IPR018321">
    <property type="entry name" value="Glucosamine6P_isomerase_CS"/>
</dbReference>
<evidence type="ECO:0000259" key="3">
    <source>
        <dbReference type="Pfam" id="PF01182"/>
    </source>
</evidence>
<reference evidence="5" key="1">
    <citation type="journal article" date="2019" name="Int. J. Syst. Evol. Microbiol.">
        <title>The Global Catalogue of Microorganisms (GCM) 10K type strain sequencing project: providing services to taxonomists for standard genome sequencing and annotation.</title>
        <authorList>
            <consortium name="The Broad Institute Genomics Platform"/>
            <consortium name="The Broad Institute Genome Sequencing Center for Infectious Disease"/>
            <person name="Wu L."/>
            <person name="Ma J."/>
        </authorList>
    </citation>
    <scope>NUCLEOTIDE SEQUENCE [LARGE SCALE GENOMIC DNA]</scope>
    <source>
        <strain evidence="5">CCUG 54822</strain>
    </source>
</reference>
<dbReference type="EMBL" id="JBHTNH010000026">
    <property type="protein sequence ID" value="MFD1362428.1"/>
    <property type="molecule type" value="Genomic_DNA"/>
</dbReference>
<dbReference type="PANTHER" id="PTHR11280">
    <property type="entry name" value="GLUCOSAMINE-6-PHOSPHATE ISOMERASE"/>
    <property type="match status" value="1"/>
</dbReference>
<keyword evidence="2" id="KW-0119">Carbohydrate metabolism</keyword>
<dbReference type="Pfam" id="PF01182">
    <property type="entry name" value="Glucosamine_iso"/>
    <property type="match status" value="1"/>
</dbReference>
<protein>
    <submittedName>
        <fullName evidence="4">Glucosamine-6-phosphate deaminase</fullName>
    </submittedName>
</protein>
<accession>A0ABW3ZX51</accession>
<feature type="domain" description="Glucosamine/galactosamine-6-phosphate isomerase" evidence="3">
    <location>
        <begin position="12"/>
        <end position="224"/>
    </location>
</feature>
<dbReference type="SUPFAM" id="SSF100950">
    <property type="entry name" value="NagB/RpiA/CoA transferase-like"/>
    <property type="match status" value="1"/>
</dbReference>
<keyword evidence="5" id="KW-1185">Reference proteome</keyword>
<organism evidence="4 5">
    <name type="scientific">Lentibacillus salinarum</name>
    <dbReference type="NCBI Taxonomy" id="446820"/>
    <lineage>
        <taxon>Bacteria</taxon>
        <taxon>Bacillati</taxon>
        <taxon>Bacillota</taxon>
        <taxon>Bacilli</taxon>
        <taxon>Bacillales</taxon>
        <taxon>Bacillaceae</taxon>
        <taxon>Lentibacillus</taxon>
    </lineage>
</organism>